<accession>A0ABD2NGV4</accession>
<comment type="caution">
    <text evidence="1">The sequence shown here is derived from an EMBL/GenBank/DDBJ whole genome shotgun (WGS) entry which is preliminary data.</text>
</comment>
<organism evidence="1 2">
    <name type="scientific">Cryptolaemus montrouzieri</name>
    <dbReference type="NCBI Taxonomy" id="559131"/>
    <lineage>
        <taxon>Eukaryota</taxon>
        <taxon>Metazoa</taxon>
        <taxon>Ecdysozoa</taxon>
        <taxon>Arthropoda</taxon>
        <taxon>Hexapoda</taxon>
        <taxon>Insecta</taxon>
        <taxon>Pterygota</taxon>
        <taxon>Neoptera</taxon>
        <taxon>Endopterygota</taxon>
        <taxon>Coleoptera</taxon>
        <taxon>Polyphaga</taxon>
        <taxon>Cucujiformia</taxon>
        <taxon>Coccinelloidea</taxon>
        <taxon>Coccinellidae</taxon>
        <taxon>Scymninae</taxon>
        <taxon>Scymnini</taxon>
        <taxon>Cryptolaemus</taxon>
    </lineage>
</organism>
<dbReference type="Proteomes" id="UP001516400">
    <property type="component" value="Unassembled WGS sequence"/>
</dbReference>
<protein>
    <submittedName>
        <fullName evidence="1">Uncharacterized protein</fullName>
    </submittedName>
</protein>
<keyword evidence="2" id="KW-1185">Reference proteome</keyword>
<reference evidence="1 2" key="1">
    <citation type="journal article" date="2021" name="BMC Biol.">
        <title>Horizontally acquired antibacterial genes associated with adaptive radiation of ladybird beetles.</title>
        <authorList>
            <person name="Li H.S."/>
            <person name="Tang X.F."/>
            <person name="Huang Y.H."/>
            <person name="Xu Z.Y."/>
            <person name="Chen M.L."/>
            <person name="Du X.Y."/>
            <person name="Qiu B.Y."/>
            <person name="Chen P.T."/>
            <person name="Zhang W."/>
            <person name="Slipinski A."/>
            <person name="Escalona H.E."/>
            <person name="Waterhouse R.M."/>
            <person name="Zwick A."/>
            <person name="Pang H."/>
        </authorList>
    </citation>
    <scope>NUCLEOTIDE SEQUENCE [LARGE SCALE GENOMIC DNA]</scope>
    <source>
        <strain evidence="1">SYSU2018</strain>
    </source>
</reference>
<gene>
    <name evidence="1" type="ORF">HHI36_013283</name>
</gene>
<dbReference type="AlphaFoldDB" id="A0ABD2NGV4"/>
<name>A0ABD2NGV4_9CUCU</name>
<sequence length="235" mass="27380">MFSEVSPKHKLPKNIDMKPILEMQAKYIDSYIHEARVKRRTKYIDLSHEIKDIHRVQKVLIHPIVISCNGLIEIHVKDELLKLGIEKPEKLLTLSQKGNNKTATNNNREVPDAQCLTDYWSSLWSKTKEHNKDAEWITNEKQHLAHIIDITISVDIYIHEARVKRITKYIDLSQEIKDIHRVQKVLIHSIVISCNGLIEIHVKDELMKLGIEKPEKLLTLSQEIVILGTCRTVRR</sequence>
<proteinExistence type="predicted"/>
<feature type="non-terminal residue" evidence="1">
    <location>
        <position position="235"/>
    </location>
</feature>
<evidence type="ECO:0000313" key="2">
    <source>
        <dbReference type="Proteomes" id="UP001516400"/>
    </source>
</evidence>
<evidence type="ECO:0000313" key="1">
    <source>
        <dbReference type="EMBL" id="KAL3277942.1"/>
    </source>
</evidence>
<dbReference type="EMBL" id="JABFTP020000103">
    <property type="protein sequence ID" value="KAL3277942.1"/>
    <property type="molecule type" value="Genomic_DNA"/>
</dbReference>